<evidence type="ECO:0000313" key="3">
    <source>
        <dbReference type="Proteomes" id="UP000683925"/>
    </source>
</evidence>
<accession>A0A8S1WBJ9</accession>
<reference evidence="2" key="1">
    <citation type="submission" date="2021-01" db="EMBL/GenBank/DDBJ databases">
        <authorList>
            <consortium name="Genoscope - CEA"/>
            <person name="William W."/>
        </authorList>
    </citation>
    <scope>NUCLEOTIDE SEQUENCE</scope>
</reference>
<protein>
    <submittedName>
        <fullName evidence="2">Uncharacterized protein</fullName>
    </submittedName>
</protein>
<evidence type="ECO:0000256" key="1">
    <source>
        <dbReference type="SAM" id="Coils"/>
    </source>
</evidence>
<keyword evidence="3" id="KW-1185">Reference proteome</keyword>
<dbReference type="AlphaFoldDB" id="A0A8S1WBJ9"/>
<comment type="caution">
    <text evidence="2">The sequence shown here is derived from an EMBL/GenBank/DDBJ whole genome shotgun (WGS) entry which is preliminary data.</text>
</comment>
<dbReference type="Proteomes" id="UP000683925">
    <property type="component" value="Unassembled WGS sequence"/>
</dbReference>
<keyword evidence="1" id="KW-0175">Coiled coil</keyword>
<evidence type="ECO:0000313" key="2">
    <source>
        <dbReference type="EMBL" id="CAD8183266.1"/>
    </source>
</evidence>
<dbReference type="OMA" id="MDVVQEF"/>
<dbReference type="EMBL" id="CAJJDP010000079">
    <property type="protein sequence ID" value="CAD8183266.1"/>
    <property type="molecule type" value="Genomic_DNA"/>
</dbReference>
<organism evidence="2 3">
    <name type="scientific">Paramecium octaurelia</name>
    <dbReference type="NCBI Taxonomy" id="43137"/>
    <lineage>
        <taxon>Eukaryota</taxon>
        <taxon>Sar</taxon>
        <taxon>Alveolata</taxon>
        <taxon>Ciliophora</taxon>
        <taxon>Intramacronucleata</taxon>
        <taxon>Oligohymenophorea</taxon>
        <taxon>Peniculida</taxon>
        <taxon>Parameciidae</taxon>
        <taxon>Paramecium</taxon>
    </lineage>
</organism>
<proteinExistence type="predicted"/>
<feature type="coiled-coil region" evidence="1">
    <location>
        <begin position="136"/>
        <end position="264"/>
    </location>
</feature>
<sequence length="485" mass="57527">MQEIIITTLLKFNEILGAFQQVFKIHNYNCNQQREILEKCLGTDYNSSCIYISVNSNNQFFPNYKDLQEIELKFQKEKQQHDDNLIELIQNNVQQETNEVKKQIDQLLYNQSEKLNDFKSYVADIYLTKTDIRQFKSNSEERIIKLQDQIQQFQTKFALKLYTEQHIIDIKQAITQIQQANSLIKQDSQTLHKLNRDNRQMIKQQNEQFSQKIENIQKEQYKIYEFEKDVEQMKNQIQEQKSDNEIVQNKVKSLSQLFQELEVNNSKVVKFEIHTAFKKVEEEFFYFKNRQQSFQDQLQLIKEQFSKSEIAFTQFQNGVNEQFDLISAELVKKNQIIKSMLKNIALLQQSEKIQIQSDLPNKVAILLSKVTSFEKTSKIAFDQLKKIMDVVQEFCETSQIPSESKEKDLTNLILLLDRRMMEYEKSIQDPQVHSVQNTTVRINTPRISTSVDSPLKVVNQKQKKTKLSKLLNKTVYYESRRETII</sequence>
<name>A0A8S1WBJ9_PAROT</name>
<gene>
    <name evidence="2" type="ORF">POCTA_138.1.T0800233</name>
</gene>
<dbReference type="OrthoDB" id="10353242at2759"/>